<reference evidence="2 3" key="1">
    <citation type="journal article" date="2019" name="Int. J. Syst. Evol. Microbiol.">
        <title>The Global Catalogue of Microorganisms (GCM) 10K type strain sequencing project: providing services to taxonomists for standard genome sequencing and annotation.</title>
        <authorList>
            <consortium name="The Broad Institute Genomics Platform"/>
            <consortium name="The Broad Institute Genome Sequencing Center for Infectious Disease"/>
            <person name="Wu L."/>
            <person name="Ma J."/>
        </authorList>
    </citation>
    <scope>NUCLEOTIDE SEQUENCE [LARGE SCALE GENOMIC DNA]</scope>
    <source>
        <strain evidence="2 3">JCM 16373</strain>
    </source>
</reference>
<dbReference type="EMBL" id="BAAARJ010000018">
    <property type="protein sequence ID" value="GAA2629961.1"/>
    <property type="molecule type" value="Genomic_DNA"/>
</dbReference>
<sequence>MTRFYLGGPPAFMKYTGVPLFISNRPLSKIKNLYPAEGPVAVDSAGFSELSDRGSWENGPTPRQYAGQVARYRDAIGIDWAAPQDWMCEPWIIAKTGLSVAEHQARTIGSYLDLRAIDDTLPIIPVLQGWTPAEYEQHIDMYDRAGIDLRSLPLVGIGSVCRRQGTEDAASLVERIAAHGIALHGFGFKIDGLRRVAHLMPSADSMAWAAAGRRTPAPDCAFRFPASRGPHLNEANCLRFALAWRQRVLAAIEAGMTAPRQLSLLDVGNEIAA</sequence>
<dbReference type="InterPro" id="IPR055645">
    <property type="entry name" value="DpdA"/>
</dbReference>
<organism evidence="2 3">
    <name type="scientific">Streptomyces axinellae</name>
    <dbReference type="NCBI Taxonomy" id="552788"/>
    <lineage>
        <taxon>Bacteria</taxon>
        <taxon>Bacillati</taxon>
        <taxon>Actinomycetota</taxon>
        <taxon>Actinomycetes</taxon>
        <taxon>Kitasatosporales</taxon>
        <taxon>Streptomycetaceae</taxon>
        <taxon>Streptomyces</taxon>
    </lineage>
</organism>
<evidence type="ECO:0000313" key="2">
    <source>
        <dbReference type="EMBL" id="GAA2629961.1"/>
    </source>
</evidence>
<dbReference type="Proteomes" id="UP001501447">
    <property type="component" value="Unassembled WGS sequence"/>
</dbReference>
<feature type="domain" description="DeoxyPurine in DNA protein A" evidence="1">
    <location>
        <begin position="3"/>
        <end position="254"/>
    </location>
</feature>
<gene>
    <name evidence="2" type="ORF">GCM10009863_51740</name>
</gene>
<proteinExistence type="predicted"/>
<name>A0ABN3QLX3_9ACTN</name>
<protein>
    <recommendedName>
        <fullName evidence="1">DeoxyPurine in DNA protein A domain-containing protein</fullName>
    </recommendedName>
</protein>
<comment type="caution">
    <text evidence="2">The sequence shown here is derived from an EMBL/GenBank/DDBJ whole genome shotgun (WGS) entry which is preliminary data.</text>
</comment>
<evidence type="ECO:0000313" key="3">
    <source>
        <dbReference type="Proteomes" id="UP001501447"/>
    </source>
</evidence>
<dbReference type="RefSeq" id="WP_344568959.1">
    <property type="nucleotide sequence ID" value="NZ_BAAARJ010000018.1"/>
</dbReference>
<evidence type="ECO:0000259" key="1">
    <source>
        <dbReference type="Pfam" id="PF23859"/>
    </source>
</evidence>
<keyword evidence="3" id="KW-1185">Reference proteome</keyword>
<accession>A0ABN3QLX3</accession>
<dbReference type="Pfam" id="PF23859">
    <property type="entry name" value="DpdA"/>
    <property type="match status" value="1"/>
</dbReference>